<dbReference type="Pfam" id="PF13385">
    <property type="entry name" value="Laminin_G_3"/>
    <property type="match status" value="1"/>
</dbReference>
<accession>A0A2D2W3W4</accession>
<sequence>MRVLGQEITKVRVAGVDAIRVRVRGQDEWTTESPAPVPDPISYFDWHEGSGETTASIVSSHVLTAANPPTAWNGQSANGTFSGDIGDTPTSTWTLAVEFTLNTGSSWRNLLHTSDAGSADEIWLQLNGSTLNIWTSVGSSTGFDPALPTVASDVRTMLTVTSDGTTQRVYLDGEPVSSRTQTTILEPTSAVIRDSSEDLNGYVHTVRFWDVALSDAEVVALI</sequence>
<gene>
    <name evidence="1" type="ORF">SEA_SUPERPHIKIMAN_44</name>
</gene>
<dbReference type="InterPro" id="IPR013320">
    <property type="entry name" value="ConA-like_dom_sf"/>
</dbReference>
<evidence type="ECO:0000313" key="1">
    <source>
        <dbReference type="EMBL" id="ATS92887.1"/>
    </source>
</evidence>
<organism evidence="1 2">
    <name type="scientific">Mycobacterium phage Superphikiman</name>
    <dbReference type="NCBI Taxonomy" id="2041551"/>
    <lineage>
        <taxon>Viruses</taxon>
        <taxon>Duplodnaviria</taxon>
        <taxon>Heunggongvirae</taxon>
        <taxon>Uroviricota</taxon>
        <taxon>Caudoviricetes</taxon>
        <taxon>Omegavirus</taxon>
        <taxon>Omegavirus courthouse</taxon>
    </lineage>
</organism>
<dbReference type="Proteomes" id="UP000240916">
    <property type="component" value="Segment"/>
</dbReference>
<protein>
    <submittedName>
        <fullName evidence="1">Uncharacterized protein</fullName>
    </submittedName>
</protein>
<name>A0A2D2W3W4_9CAUD</name>
<dbReference type="EMBL" id="MF919534">
    <property type="protein sequence ID" value="ATS92887.1"/>
    <property type="molecule type" value="Genomic_DNA"/>
</dbReference>
<reference evidence="1 2" key="1">
    <citation type="submission" date="2017-09" db="EMBL/GenBank/DDBJ databases">
        <authorList>
            <person name="Pradhan P."/>
            <person name="Aluri L.S."/>
            <person name="Anandarajan D."/>
            <person name="Beiriger J.C."/>
            <person name="Bethamcharla R."/>
            <person name="Betini N."/>
            <person name="Bhatt S.D."/>
            <person name="Chengalvala S."/>
            <person name="Cox N.E."/>
            <person name="Delvadia B.P."/>
            <person name="Desai A.S."/>
            <person name="Devaney A.M."/>
            <person name="Doyle B.K."/>
            <person name="Edgerton A.O."/>
            <person name="Erlich M.C."/>
            <person name="Fitzpatrick K.C."/>
            <person name="Gajjar E.A."/>
            <person name="Ganguly A."/>
            <person name="Gill R.S."/>
            <person name="Goldman M.G."/>
            <person name="Good P.M."/>
            <person name="Gupta N."/>
            <person name="Haddad L.M."/>
            <person name="Han E.J."/>
            <person name="Jain S."/>
            <person name="Jiang A."/>
            <person name="Jurgielewicz A.D."/>
            <person name="Kainth D.K."/>
            <person name="Karam J.M."/>
            <person name="Kodavatiganti M."/>
            <person name="Kriete S.J."/>
            <person name="MacDonald C.E."/>
            <person name="Maret J.P."/>
            <person name="Mathew A.E."/>
            <person name="Nako S."/>
            <person name="Natrajan M."/>
            <person name="Nishu N.M."/>
            <person name="Parikh A."/>
            <person name="Patel N."/>
            <person name="Patel P.D."/>
            <person name="Patel S."/>
            <person name="Patra K."/>
            <person name="Pumpuckdee D."/>
            <person name="Rai K."/>
            <person name="Ramanathan A."/>
            <person name="Sarkar A."/>
            <person name="Schaffer B.L."/>
            <person name="Shah P."/>
            <person name="Tata R.K."/>
            <person name="Tawfik A.H."/>
            <person name="Thuremella B.T."/>
            <person name="Toma J."/>
            <person name="Tran T.L."/>
            <person name="Veera S."/>
            <person name="Vemulapalli V.K."/>
            <person name="Vidas T.V."/>
            <person name="Vieira K.S."/>
            <person name="Vijayakumar G."/>
            <person name="Walor T.A."/>
            <person name="White C.R."/>
            <person name="Wong B.M."/>
            <person name="Zhao Sl."/>
            <person name="McDonald M.T."/>
            <person name="Dalia R."/>
            <person name="Little J.L."/>
            <person name="Gurney S.M.R."/>
            <person name="Bollivar D.W."/>
            <person name="Garlena R.A."/>
            <person name="Russell D.A."/>
            <person name="Pope W.H."/>
            <person name="Jacobs-Sera D."/>
            <person name="Hendrix R.W."/>
            <person name="Hatfull G.F."/>
        </authorList>
    </citation>
    <scope>NUCLEOTIDE SEQUENCE [LARGE SCALE GENOMIC DNA]</scope>
</reference>
<evidence type="ECO:0000313" key="2">
    <source>
        <dbReference type="Proteomes" id="UP000240916"/>
    </source>
</evidence>
<dbReference type="Gene3D" id="2.60.120.200">
    <property type="match status" value="1"/>
</dbReference>
<dbReference type="SUPFAM" id="SSF49899">
    <property type="entry name" value="Concanavalin A-like lectins/glucanases"/>
    <property type="match status" value="1"/>
</dbReference>
<proteinExistence type="predicted"/>